<evidence type="ECO:0000313" key="3">
    <source>
        <dbReference type="Proteomes" id="UP000321832"/>
    </source>
</evidence>
<keyword evidence="1" id="KW-0812">Transmembrane</keyword>
<organism evidence="2 3">
    <name type="scientific">Piscinibacter aquaticus</name>
    <dbReference type="NCBI Taxonomy" id="392597"/>
    <lineage>
        <taxon>Bacteria</taxon>
        <taxon>Pseudomonadati</taxon>
        <taxon>Pseudomonadota</taxon>
        <taxon>Betaproteobacteria</taxon>
        <taxon>Burkholderiales</taxon>
        <taxon>Sphaerotilaceae</taxon>
        <taxon>Piscinibacter</taxon>
    </lineage>
</organism>
<dbReference type="InterPro" id="IPR019201">
    <property type="entry name" value="DUF2065"/>
</dbReference>
<feature type="transmembrane region" description="Helical" evidence="1">
    <location>
        <begin position="31"/>
        <end position="49"/>
    </location>
</feature>
<dbReference type="Pfam" id="PF09838">
    <property type="entry name" value="DUF2065"/>
    <property type="match status" value="1"/>
</dbReference>
<name>A0A5C6U3Q1_9BURK</name>
<evidence type="ECO:0000256" key="1">
    <source>
        <dbReference type="SAM" id="Phobius"/>
    </source>
</evidence>
<comment type="caution">
    <text evidence="2">The sequence shown here is derived from an EMBL/GenBank/DDBJ whole genome shotgun (WGS) entry which is preliminary data.</text>
</comment>
<reference evidence="2 3" key="1">
    <citation type="submission" date="2019-08" db="EMBL/GenBank/DDBJ databases">
        <authorList>
            <person name="Khan S.A."/>
            <person name="Jeon C.O."/>
            <person name="Jeong S.E."/>
        </authorList>
    </citation>
    <scope>NUCLEOTIDE SEQUENCE [LARGE SCALE GENOMIC DNA]</scope>
    <source>
        <strain evidence="3">IMCC1728</strain>
    </source>
</reference>
<dbReference type="Proteomes" id="UP000321832">
    <property type="component" value="Unassembled WGS sequence"/>
</dbReference>
<dbReference type="AlphaFoldDB" id="A0A5C6U3Q1"/>
<sequence>MLVLEGLLPFFSPAAWRRLFEQATRLSDGQIRFLGLSSMLLGTVLLLVFRD</sequence>
<evidence type="ECO:0000313" key="2">
    <source>
        <dbReference type="EMBL" id="TXC67487.1"/>
    </source>
</evidence>
<keyword evidence="1" id="KW-0472">Membrane</keyword>
<dbReference type="PANTHER" id="PTHR38602:SF1">
    <property type="entry name" value="INNER MEMBRANE PROTEIN"/>
    <property type="match status" value="1"/>
</dbReference>
<dbReference type="PANTHER" id="PTHR38602">
    <property type="entry name" value="INNER MEMBRANE PROTEIN-RELATED"/>
    <property type="match status" value="1"/>
</dbReference>
<accession>A0A5C6U3Q1</accession>
<dbReference type="EMBL" id="VOPW01000001">
    <property type="protein sequence ID" value="TXC67487.1"/>
    <property type="molecule type" value="Genomic_DNA"/>
</dbReference>
<gene>
    <name evidence="2" type="ORF">FSC37_08055</name>
</gene>
<proteinExistence type="predicted"/>
<keyword evidence="3" id="KW-1185">Reference proteome</keyword>
<protein>
    <submittedName>
        <fullName evidence="2">DUF2065 domain-containing protein</fullName>
    </submittedName>
</protein>
<keyword evidence="1" id="KW-1133">Transmembrane helix</keyword>